<dbReference type="InterPro" id="IPR001245">
    <property type="entry name" value="Ser-Thr/Tyr_kinase_cat_dom"/>
</dbReference>
<dbReference type="PANTHER" id="PTHR44329:SF214">
    <property type="entry name" value="PROTEIN KINASE DOMAIN-CONTAINING PROTEIN"/>
    <property type="match status" value="1"/>
</dbReference>
<dbReference type="InterPro" id="IPR008271">
    <property type="entry name" value="Ser/Thr_kinase_AS"/>
</dbReference>
<gene>
    <name evidence="3" type="primary">TUS1_7</name>
    <name evidence="3" type="ORF">V5O48_003441</name>
</gene>
<dbReference type="PANTHER" id="PTHR44329">
    <property type="entry name" value="SERINE/THREONINE-PROTEIN KINASE TNNI3K-RELATED"/>
    <property type="match status" value="1"/>
</dbReference>
<reference evidence="3 4" key="1">
    <citation type="submission" date="2024-02" db="EMBL/GenBank/DDBJ databases">
        <title>A draft genome for the cacao thread blight pathogen Marasmius crinis-equi.</title>
        <authorList>
            <person name="Cohen S.P."/>
            <person name="Baruah I.K."/>
            <person name="Amoako-Attah I."/>
            <person name="Bukari Y."/>
            <person name="Meinhardt L.W."/>
            <person name="Bailey B.A."/>
        </authorList>
    </citation>
    <scope>NUCLEOTIDE SEQUENCE [LARGE SCALE GENOMIC DNA]</scope>
    <source>
        <strain evidence="3 4">GH-76</strain>
    </source>
</reference>
<dbReference type="SMART" id="SM00220">
    <property type="entry name" value="S_TKc"/>
    <property type="match status" value="1"/>
</dbReference>
<evidence type="ECO:0000313" key="3">
    <source>
        <dbReference type="EMBL" id="KAL0578540.1"/>
    </source>
</evidence>
<feature type="region of interest" description="Disordered" evidence="1">
    <location>
        <begin position="429"/>
        <end position="459"/>
    </location>
</feature>
<name>A0ABR3FTV1_9AGAR</name>
<dbReference type="InterPro" id="IPR051681">
    <property type="entry name" value="Ser/Thr_Kinases-Pseudokinases"/>
</dbReference>
<dbReference type="PROSITE" id="PS50011">
    <property type="entry name" value="PROTEIN_KINASE_DOM"/>
    <property type="match status" value="1"/>
</dbReference>
<dbReference type="SUPFAM" id="SSF56112">
    <property type="entry name" value="Protein kinase-like (PK-like)"/>
    <property type="match status" value="1"/>
</dbReference>
<evidence type="ECO:0000259" key="2">
    <source>
        <dbReference type="PROSITE" id="PS50011"/>
    </source>
</evidence>
<dbReference type="InterPro" id="IPR011009">
    <property type="entry name" value="Kinase-like_dom_sf"/>
</dbReference>
<sequence length="459" mass="50842">MQNVEKLGKRPIGTGGFADVWKGKVGEKIVCLKVLRLFTASDVERARKDFMQEAIVWRQLNHPNLLPFMGIYYLDDELTELSLISPWMERGNLVQFMKDYPELVDRNSLARDVACGLSHLHDMKIVHGDLKGVNVLITPELAACIGDFGISYVTDTQRFFSSQIEHSKGTTRWLSPELLMPGPNCVVSKESDVYAYGCVCYEGGETSGRSSNWDDPHFTQIWDDSENSTLVPVPDTNLFDLTASARTARENAGSEKTAPLWQRGGGESSREWHPLPMSMPLPPSIFRNKLDNLPIVEESSGEESSGEANDRAQWRPDPALVPSTEYIPSSPGLSRPRSPRSPTPPEADWKHAPGQPRGAPVISPLILAGLPDPRPAWTQMYPRTGRIRIKGVAAAPAAPPPQTDPRTQTHSWARWHFDPMFVPTPPSVEHTTLLVPESSSPGLFGPRSPRRSIGSEADQ</sequence>
<feature type="region of interest" description="Disordered" evidence="1">
    <location>
        <begin position="247"/>
        <end position="277"/>
    </location>
</feature>
<feature type="region of interest" description="Disordered" evidence="1">
    <location>
        <begin position="297"/>
        <end position="357"/>
    </location>
</feature>
<evidence type="ECO:0000256" key="1">
    <source>
        <dbReference type="SAM" id="MobiDB-lite"/>
    </source>
</evidence>
<dbReference type="Proteomes" id="UP001465976">
    <property type="component" value="Unassembled WGS sequence"/>
</dbReference>
<comment type="caution">
    <text evidence="3">The sequence shown here is derived from an EMBL/GenBank/DDBJ whole genome shotgun (WGS) entry which is preliminary data.</text>
</comment>
<dbReference type="Gene3D" id="1.10.510.10">
    <property type="entry name" value="Transferase(Phosphotransferase) domain 1"/>
    <property type="match status" value="1"/>
</dbReference>
<feature type="domain" description="Protein kinase" evidence="2">
    <location>
        <begin position="6"/>
        <end position="327"/>
    </location>
</feature>
<evidence type="ECO:0000313" key="4">
    <source>
        <dbReference type="Proteomes" id="UP001465976"/>
    </source>
</evidence>
<dbReference type="PROSITE" id="PS00108">
    <property type="entry name" value="PROTEIN_KINASE_ST"/>
    <property type="match status" value="1"/>
</dbReference>
<organism evidence="3 4">
    <name type="scientific">Marasmius crinis-equi</name>
    <dbReference type="NCBI Taxonomy" id="585013"/>
    <lineage>
        <taxon>Eukaryota</taxon>
        <taxon>Fungi</taxon>
        <taxon>Dikarya</taxon>
        <taxon>Basidiomycota</taxon>
        <taxon>Agaricomycotina</taxon>
        <taxon>Agaricomycetes</taxon>
        <taxon>Agaricomycetidae</taxon>
        <taxon>Agaricales</taxon>
        <taxon>Marasmiineae</taxon>
        <taxon>Marasmiaceae</taxon>
        <taxon>Marasmius</taxon>
    </lineage>
</organism>
<dbReference type="Pfam" id="PF07714">
    <property type="entry name" value="PK_Tyr_Ser-Thr"/>
    <property type="match status" value="1"/>
</dbReference>
<accession>A0ABR3FTV1</accession>
<proteinExistence type="predicted"/>
<keyword evidence="4" id="KW-1185">Reference proteome</keyword>
<protein>
    <submittedName>
        <fullName evidence="3">Rho guanine nucleotide exchange factor</fullName>
    </submittedName>
</protein>
<dbReference type="EMBL" id="JBAHYK010000094">
    <property type="protein sequence ID" value="KAL0578540.1"/>
    <property type="molecule type" value="Genomic_DNA"/>
</dbReference>
<dbReference type="InterPro" id="IPR000719">
    <property type="entry name" value="Prot_kinase_dom"/>
</dbReference>